<name>A0A2G5HTC0_CERBT</name>
<protein>
    <submittedName>
        <fullName evidence="2">Uncharacterized protein</fullName>
    </submittedName>
</protein>
<reference evidence="2 3" key="1">
    <citation type="submission" date="2015-10" db="EMBL/GenBank/DDBJ databases">
        <title>The cercosporin biosynthetic gene cluster was horizontally transferred to several fungal lineages and shown to be expanded in Cercospora beticola based on microsynteny with recipient genomes.</title>
        <authorList>
            <person name="De Jonge R."/>
            <person name="Ebert M.K."/>
            <person name="Suttle J.C."/>
            <person name="Jurick Ii W.M."/>
            <person name="Secor G.A."/>
            <person name="Thomma B.P."/>
            <person name="Van De Peer Y."/>
            <person name="Bolton M.D."/>
        </authorList>
    </citation>
    <scope>NUCLEOTIDE SEQUENCE [LARGE SCALE GENOMIC DNA]</scope>
    <source>
        <strain evidence="2 3">09-40</strain>
    </source>
</reference>
<feature type="non-terminal residue" evidence="2">
    <location>
        <position position="118"/>
    </location>
</feature>
<sequence length="118" mass="14420">MCFFECYKYSCRDWRWGNFRQHCNREWRLGETCDMKLLYCTIDLPNKCTFCEKIETKLRKRERALSDRERWLEEPQRFHASIQKATEDIEVLEREITAAQAEKDRKYQNVGNTKRPSD</sequence>
<gene>
    <name evidence="2" type="ORF">CB0940_10652</name>
</gene>
<organism evidence="2 3">
    <name type="scientific">Cercospora beticola</name>
    <name type="common">Sugarbeet leaf spot fungus</name>
    <dbReference type="NCBI Taxonomy" id="122368"/>
    <lineage>
        <taxon>Eukaryota</taxon>
        <taxon>Fungi</taxon>
        <taxon>Dikarya</taxon>
        <taxon>Ascomycota</taxon>
        <taxon>Pezizomycotina</taxon>
        <taxon>Dothideomycetes</taxon>
        <taxon>Dothideomycetidae</taxon>
        <taxon>Mycosphaerellales</taxon>
        <taxon>Mycosphaerellaceae</taxon>
        <taxon>Cercospora</taxon>
    </lineage>
</organism>
<comment type="caution">
    <text evidence="2">The sequence shown here is derived from an EMBL/GenBank/DDBJ whole genome shotgun (WGS) entry which is preliminary data.</text>
</comment>
<dbReference type="Proteomes" id="UP000230605">
    <property type="component" value="Chromosome 8"/>
</dbReference>
<dbReference type="EMBL" id="LKMD01000103">
    <property type="protein sequence ID" value="PIA95779.1"/>
    <property type="molecule type" value="Genomic_DNA"/>
</dbReference>
<evidence type="ECO:0000313" key="3">
    <source>
        <dbReference type="Proteomes" id="UP000230605"/>
    </source>
</evidence>
<evidence type="ECO:0000256" key="1">
    <source>
        <dbReference type="SAM" id="Coils"/>
    </source>
</evidence>
<evidence type="ECO:0000313" key="2">
    <source>
        <dbReference type="EMBL" id="PIA95779.1"/>
    </source>
</evidence>
<dbReference type="OrthoDB" id="5015991at2759"/>
<keyword evidence="1" id="KW-0175">Coiled coil</keyword>
<feature type="coiled-coil region" evidence="1">
    <location>
        <begin position="82"/>
        <end position="109"/>
    </location>
</feature>
<proteinExistence type="predicted"/>
<dbReference type="AlphaFoldDB" id="A0A2G5HTC0"/>
<accession>A0A2G5HTC0</accession>